<dbReference type="GO" id="GO:0004089">
    <property type="term" value="F:carbonate dehydratase activity"/>
    <property type="evidence" value="ECO:0007669"/>
    <property type="project" value="InterPro"/>
</dbReference>
<evidence type="ECO:0000313" key="2">
    <source>
        <dbReference type="Proteomes" id="UP000473885"/>
    </source>
</evidence>
<organism evidence="1 2">
    <name type="scientific">Clostridium niameyense</name>
    <dbReference type="NCBI Taxonomy" id="1622073"/>
    <lineage>
        <taxon>Bacteria</taxon>
        <taxon>Bacillati</taxon>
        <taxon>Bacillota</taxon>
        <taxon>Clostridia</taxon>
        <taxon>Eubacteriales</taxon>
        <taxon>Clostridiaceae</taxon>
        <taxon>Clostridium</taxon>
    </lineage>
</organism>
<dbReference type="RefSeq" id="WP_163249388.1">
    <property type="nucleotide sequence ID" value="NZ_SXDP01000006.1"/>
</dbReference>
<evidence type="ECO:0008006" key="3">
    <source>
        <dbReference type="Google" id="ProtNLM"/>
    </source>
</evidence>
<dbReference type="Gene3D" id="3.40.1050.10">
    <property type="entry name" value="Carbonic anhydrase"/>
    <property type="match status" value="1"/>
</dbReference>
<proteinExistence type="predicted"/>
<dbReference type="EMBL" id="SXDP01000006">
    <property type="protein sequence ID" value="NEZ47318.1"/>
    <property type="molecule type" value="Genomic_DNA"/>
</dbReference>
<dbReference type="Proteomes" id="UP000473885">
    <property type="component" value="Unassembled WGS sequence"/>
</dbReference>
<dbReference type="Pfam" id="PF20393">
    <property type="entry name" value="Pro_CA_2"/>
    <property type="match status" value="1"/>
</dbReference>
<dbReference type="InterPro" id="IPR036874">
    <property type="entry name" value="Carbonic_anhydrase_sf"/>
</dbReference>
<protein>
    <recommendedName>
        <fullName evidence="3">Carbonic anhydrase</fullName>
    </recommendedName>
</protein>
<dbReference type="AlphaFoldDB" id="A0A6M0RDE8"/>
<dbReference type="InterPro" id="IPR046871">
    <property type="entry name" value="Pro_CA_2"/>
</dbReference>
<comment type="caution">
    <text evidence="1">The sequence shown here is derived from an EMBL/GenBank/DDBJ whole genome shotgun (WGS) entry which is preliminary data.</text>
</comment>
<dbReference type="SUPFAM" id="SSF53056">
    <property type="entry name" value="beta-carbonic anhydrase, cab"/>
    <property type="match status" value="1"/>
</dbReference>
<dbReference type="GO" id="GO:0008270">
    <property type="term" value="F:zinc ion binding"/>
    <property type="evidence" value="ECO:0007669"/>
    <property type="project" value="InterPro"/>
</dbReference>
<evidence type="ECO:0000313" key="1">
    <source>
        <dbReference type="EMBL" id="NEZ47318.1"/>
    </source>
</evidence>
<keyword evidence="2" id="KW-1185">Reference proteome</keyword>
<gene>
    <name evidence="1" type="ORF">FDF74_08925</name>
</gene>
<sequence>MKETFAVAISCMDGRIQSPVKKFVKNKFHVDYVDMVTDAGPDRILAEGTDECLVDSIKNNIIISIEKHNAKAIAVVGHFDCAGNPVDKKQQIEDIKKAVNRVKSWGFNKKVIGIWVNHKWRAEEIR</sequence>
<reference evidence="1 2" key="1">
    <citation type="submission" date="2019-04" db="EMBL/GenBank/DDBJ databases">
        <title>Genome sequencing of Clostridium botulinum Groups I-IV and Clostridium butyricum.</title>
        <authorList>
            <person name="Brunt J."/>
            <person name="Van Vliet A.H.M."/>
            <person name="Stringer S.C."/>
            <person name="Carter A.T."/>
            <person name="Peck M.W."/>
        </authorList>
    </citation>
    <scope>NUCLEOTIDE SEQUENCE [LARGE SCALE GENOMIC DNA]</scope>
    <source>
        <strain evidence="1 2">IFR 18/094</strain>
    </source>
</reference>
<name>A0A6M0RDE8_9CLOT</name>
<accession>A0A6M0RDE8</accession>